<accession>G2DVK0</accession>
<dbReference type="GO" id="GO:0051604">
    <property type="term" value="P:protein maturation"/>
    <property type="evidence" value="ECO:0007669"/>
    <property type="project" value="TreeGrafter"/>
</dbReference>
<comment type="caution">
    <text evidence="2">The sequence shown here is derived from an EMBL/GenBank/DDBJ whole genome shotgun (WGS) entry which is preliminary data.</text>
</comment>
<gene>
    <name evidence="2" type="ORF">ThidrDRAFT_0170</name>
</gene>
<comment type="similarity">
    <text evidence="1">Belongs to the HupF/HypC family.</text>
</comment>
<dbReference type="FunFam" id="2.30.30.140:FF:000022">
    <property type="entry name" value="Hydrogenase assembly chaperone HybG"/>
    <property type="match status" value="1"/>
</dbReference>
<dbReference type="InterPro" id="IPR001109">
    <property type="entry name" value="Hydrogenase_HupF/HypC"/>
</dbReference>
<dbReference type="Gene3D" id="2.30.30.140">
    <property type="match status" value="1"/>
</dbReference>
<dbReference type="RefSeq" id="WP_007038886.1">
    <property type="nucleotide sequence ID" value="NZ_AFWT01000001.1"/>
</dbReference>
<dbReference type="AlphaFoldDB" id="G2DVK0"/>
<dbReference type="STRING" id="765913.ThidrDRAFT_0170"/>
<keyword evidence="3" id="KW-1185">Reference proteome</keyword>
<protein>
    <submittedName>
        <fullName evidence="2">Hydrogenase assembly chaperone hypC/hupF</fullName>
    </submittedName>
</protein>
<dbReference type="SUPFAM" id="SSF159127">
    <property type="entry name" value="HupF/HypC-like"/>
    <property type="match status" value="1"/>
</dbReference>
<dbReference type="Proteomes" id="UP000004200">
    <property type="component" value="Unassembled WGS sequence"/>
</dbReference>
<dbReference type="PRINTS" id="PR00445">
    <property type="entry name" value="HUPFHYPC"/>
</dbReference>
<proteinExistence type="inferred from homology"/>
<organism evidence="2 3">
    <name type="scientific">Thiorhodococcus drewsii AZ1</name>
    <dbReference type="NCBI Taxonomy" id="765913"/>
    <lineage>
        <taxon>Bacteria</taxon>
        <taxon>Pseudomonadati</taxon>
        <taxon>Pseudomonadota</taxon>
        <taxon>Gammaproteobacteria</taxon>
        <taxon>Chromatiales</taxon>
        <taxon>Chromatiaceae</taxon>
        <taxon>Thiorhodococcus</taxon>
    </lineage>
</organism>
<dbReference type="eggNOG" id="COG0298">
    <property type="taxonomic scope" value="Bacteria"/>
</dbReference>
<dbReference type="PATRIC" id="fig|765913.3.peg.171"/>
<dbReference type="NCBIfam" id="TIGR00074">
    <property type="entry name" value="hypC_hupF"/>
    <property type="match status" value="1"/>
</dbReference>
<evidence type="ECO:0000313" key="3">
    <source>
        <dbReference type="Proteomes" id="UP000004200"/>
    </source>
</evidence>
<sequence length="91" mass="9382">MCLAIPAEIIEVDPDSDTAQVALGGVVKEISLALVTDVTVGDYVLVHVGYALNKISQDEAEHTLALIREIGMLQDESGASDASDAGAGRSA</sequence>
<dbReference type="PANTHER" id="PTHR35177">
    <property type="entry name" value="HYDROGENASE MATURATION FACTOR HYBG"/>
    <property type="match status" value="1"/>
</dbReference>
<evidence type="ECO:0000256" key="1">
    <source>
        <dbReference type="ARBA" id="ARBA00006018"/>
    </source>
</evidence>
<dbReference type="PANTHER" id="PTHR35177:SF2">
    <property type="entry name" value="HYDROGENASE MATURATION FACTOR HYBG"/>
    <property type="match status" value="1"/>
</dbReference>
<dbReference type="GO" id="GO:1902670">
    <property type="term" value="F:carbon dioxide binding"/>
    <property type="evidence" value="ECO:0007669"/>
    <property type="project" value="TreeGrafter"/>
</dbReference>
<evidence type="ECO:0000313" key="2">
    <source>
        <dbReference type="EMBL" id="EGV34015.1"/>
    </source>
</evidence>
<dbReference type="OrthoDB" id="9806017at2"/>
<dbReference type="GO" id="GO:0005506">
    <property type="term" value="F:iron ion binding"/>
    <property type="evidence" value="ECO:0007669"/>
    <property type="project" value="TreeGrafter"/>
</dbReference>
<reference evidence="2 3" key="1">
    <citation type="submission" date="2011-06" db="EMBL/GenBank/DDBJ databases">
        <title>The draft genome of Thiorhodococcus drewsii AZ1.</title>
        <authorList>
            <consortium name="US DOE Joint Genome Institute (JGI-PGF)"/>
            <person name="Lucas S."/>
            <person name="Han J."/>
            <person name="Lapidus A."/>
            <person name="Cheng J.-F."/>
            <person name="Goodwin L."/>
            <person name="Pitluck S."/>
            <person name="Peters L."/>
            <person name="Land M.L."/>
            <person name="Hauser L."/>
            <person name="Vogl K."/>
            <person name="Liu Z."/>
            <person name="Imhoff J."/>
            <person name="Thiel V."/>
            <person name="Frigaard N.-U."/>
            <person name="Bryant D.A."/>
            <person name="Woyke T.J."/>
        </authorList>
    </citation>
    <scope>NUCLEOTIDE SEQUENCE [LARGE SCALE GENOMIC DNA]</scope>
    <source>
        <strain evidence="2 3">AZ1</strain>
    </source>
</reference>
<dbReference type="EMBL" id="AFWT01000001">
    <property type="protein sequence ID" value="EGV34015.1"/>
    <property type="molecule type" value="Genomic_DNA"/>
</dbReference>
<name>G2DVK0_9GAMM</name>
<dbReference type="Pfam" id="PF01455">
    <property type="entry name" value="HupF_HypC"/>
    <property type="match status" value="1"/>
</dbReference>